<gene>
    <name evidence="2" type="ORF">KL86DYS2_11243</name>
</gene>
<proteinExistence type="predicted"/>
<accession>A0A212JCV5</accession>
<dbReference type="AlphaFoldDB" id="A0A212JCV5"/>
<name>A0A212JCV5_9BACT</name>
<organism evidence="2">
    <name type="scientific">uncultured Dysgonomonas sp</name>
    <dbReference type="NCBI Taxonomy" id="206096"/>
    <lineage>
        <taxon>Bacteria</taxon>
        <taxon>Pseudomonadati</taxon>
        <taxon>Bacteroidota</taxon>
        <taxon>Bacteroidia</taxon>
        <taxon>Bacteroidales</taxon>
        <taxon>Dysgonomonadaceae</taxon>
        <taxon>Dysgonomonas</taxon>
        <taxon>environmental samples</taxon>
    </lineage>
</organism>
<protein>
    <submittedName>
        <fullName evidence="2">Uncharacterized protein</fullName>
    </submittedName>
</protein>
<evidence type="ECO:0000256" key="1">
    <source>
        <dbReference type="SAM" id="Phobius"/>
    </source>
</evidence>
<keyword evidence="1" id="KW-0472">Membrane</keyword>
<keyword evidence="1" id="KW-1133">Transmembrane helix</keyword>
<reference evidence="2" key="1">
    <citation type="submission" date="2016-04" db="EMBL/GenBank/DDBJ databases">
        <authorList>
            <person name="Evans L.H."/>
            <person name="Alamgir A."/>
            <person name="Owens N."/>
            <person name="Weber N.D."/>
            <person name="Virtaneva K."/>
            <person name="Barbian K."/>
            <person name="Babar A."/>
            <person name="Rosenke K."/>
        </authorList>
    </citation>
    <scope>NUCLEOTIDE SEQUENCE</scope>
    <source>
        <strain evidence="2">86-2</strain>
    </source>
</reference>
<sequence length="78" mass="9310">MDILYNKPSFCLSRLQSQTEVRYTELKDKIEILIMTSRTLFLNILTLLVSSILLPLFQKYNYHEHLFWFSKAPAKRIS</sequence>
<evidence type="ECO:0000313" key="2">
    <source>
        <dbReference type="EMBL" id="SBV97274.1"/>
    </source>
</evidence>
<dbReference type="EMBL" id="FLUL01000001">
    <property type="protein sequence ID" value="SBV97274.1"/>
    <property type="molecule type" value="Genomic_DNA"/>
</dbReference>
<keyword evidence="1" id="KW-0812">Transmembrane</keyword>
<feature type="transmembrane region" description="Helical" evidence="1">
    <location>
        <begin position="39"/>
        <end position="57"/>
    </location>
</feature>